<accession>A0A1T4Q072</accession>
<protein>
    <submittedName>
        <fullName evidence="1">Uncharacterized protein</fullName>
    </submittedName>
</protein>
<dbReference type="EMBL" id="FUXI01000024">
    <property type="protein sequence ID" value="SJZ97154.1"/>
    <property type="molecule type" value="Genomic_DNA"/>
</dbReference>
<dbReference type="RefSeq" id="WP_078807932.1">
    <property type="nucleotide sequence ID" value="NZ_FUXI01000024.1"/>
</dbReference>
<dbReference type="AlphaFoldDB" id="A0A1T4Q072"/>
<name>A0A1T4Q072_9ENTE</name>
<dbReference type="STRING" id="263852.SAMN02745116_02014"/>
<dbReference type="Proteomes" id="UP000190328">
    <property type="component" value="Unassembled WGS sequence"/>
</dbReference>
<evidence type="ECO:0000313" key="2">
    <source>
        <dbReference type="Proteomes" id="UP000190328"/>
    </source>
</evidence>
<proteinExistence type="predicted"/>
<gene>
    <name evidence="1" type="ORF">SAMN02745116_02014</name>
</gene>
<organism evidence="1 2">
    <name type="scientific">Pilibacter termitis</name>
    <dbReference type="NCBI Taxonomy" id="263852"/>
    <lineage>
        <taxon>Bacteria</taxon>
        <taxon>Bacillati</taxon>
        <taxon>Bacillota</taxon>
        <taxon>Bacilli</taxon>
        <taxon>Lactobacillales</taxon>
        <taxon>Enterococcaceae</taxon>
        <taxon>Pilibacter</taxon>
    </lineage>
</organism>
<dbReference type="OrthoDB" id="980090at2"/>
<keyword evidence="2" id="KW-1185">Reference proteome</keyword>
<reference evidence="2" key="1">
    <citation type="submission" date="2017-02" db="EMBL/GenBank/DDBJ databases">
        <authorList>
            <person name="Varghese N."/>
            <person name="Submissions S."/>
        </authorList>
    </citation>
    <scope>NUCLEOTIDE SEQUENCE [LARGE SCALE GENOMIC DNA]</scope>
    <source>
        <strain evidence="2">ATCC BAA-1030</strain>
    </source>
</reference>
<sequence length="161" mass="19118">MGNTELLSALIREQFAYEQFKKLYQIKGVDYSKVIQTNSKDYLVREWTAKDYLSDIVYWHESFARNISDISLNRQPNVIRLSLREATKQGVDSNKDSSVSQLLRRLSKAQKDIESHVFNDKIDVIPYRKGSREYNRVEYLDIRTSEFNWHFWAVLQSMIKI</sequence>
<evidence type="ECO:0000313" key="1">
    <source>
        <dbReference type="EMBL" id="SJZ97154.1"/>
    </source>
</evidence>